<dbReference type="AlphaFoldDB" id="A0A654LWN7"/>
<protein>
    <submittedName>
        <fullName evidence="1">Uncharacterized protein</fullName>
    </submittedName>
</protein>
<dbReference type="RefSeq" id="WP_196817893.1">
    <property type="nucleotide sequence ID" value="NZ_CP012850.1"/>
</dbReference>
<reference evidence="2" key="1">
    <citation type="submission" date="2015-10" db="EMBL/GenBank/DDBJ databases">
        <title>Niche specialization of a soil ammonia-oxidizing archaeon, Candidatus Nitrosocosmicus oleophilus.</title>
        <authorList>
            <person name="Jung M.-Y."/>
            <person name="Rhee S.-K."/>
        </authorList>
    </citation>
    <scope>NUCLEOTIDE SEQUENCE [LARGE SCALE GENOMIC DNA]</scope>
    <source>
        <strain evidence="2">MY3</strain>
    </source>
</reference>
<proteinExistence type="predicted"/>
<dbReference type="GeneID" id="60421302"/>
<dbReference type="KEGG" id="taa:NMY3_01222"/>
<accession>A0A654LWN7</accession>
<evidence type="ECO:0000313" key="1">
    <source>
        <dbReference type="EMBL" id="ALI35427.1"/>
    </source>
</evidence>
<organism evidence="1 2">
    <name type="scientific">Candidatus Nitrosocosmicus oleophilus</name>
    <dbReference type="NCBI Taxonomy" id="1353260"/>
    <lineage>
        <taxon>Archaea</taxon>
        <taxon>Nitrososphaerota</taxon>
        <taxon>Nitrososphaeria</taxon>
        <taxon>Nitrososphaerales</taxon>
        <taxon>Nitrososphaeraceae</taxon>
        <taxon>Candidatus Nitrosocosmicus</taxon>
    </lineage>
</organism>
<dbReference type="Proteomes" id="UP000058925">
    <property type="component" value="Chromosome"/>
</dbReference>
<dbReference type="EMBL" id="CP012850">
    <property type="protein sequence ID" value="ALI35427.1"/>
    <property type="molecule type" value="Genomic_DNA"/>
</dbReference>
<keyword evidence="2" id="KW-1185">Reference proteome</keyword>
<sequence>MPEYYIKVTIEENKTIEVRADNLPELRRLVNGLTSKFFPKTPWTENDL</sequence>
<gene>
    <name evidence="1" type="ORF">NMY3_01222</name>
</gene>
<name>A0A654LWN7_9ARCH</name>
<evidence type="ECO:0000313" key="2">
    <source>
        <dbReference type="Proteomes" id="UP000058925"/>
    </source>
</evidence>